<evidence type="ECO:0000256" key="12">
    <source>
        <dbReference type="SAM" id="Phobius"/>
    </source>
</evidence>
<evidence type="ECO:0000256" key="3">
    <source>
        <dbReference type="ARBA" id="ARBA00022448"/>
    </source>
</evidence>
<comment type="caution">
    <text evidence="14">The sequence shown here is derived from an EMBL/GenBank/DDBJ whole genome shotgun (WGS) entry which is preliminary data.</text>
</comment>
<keyword evidence="5" id="KW-1003">Cell membrane</keyword>
<dbReference type="RefSeq" id="WP_307344755.1">
    <property type="nucleotide sequence ID" value="NZ_JAUSVS010000001.1"/>
</dbReference>
<evidence type="ECO:0000256" key="7">
    <source>
        <dbReference type="ARBA" id="ARBA00022989"/>
    </source>
</evidence>
<feature type="transmembrane region" description="Helical" evidence="12">
    <location>
        <begin position="244"/>
        <end position="271"/>
    </location>
</feature>
<dbReference type="PANTHER" id="PTHR10110:SF195">
    <property type="entry name" value="NA(+)_H(+) ANTIPORTER NHAS2"/>
    <property type="match status" value="1"/>
</dbReference>
<feature type="transmembrane region" description="Helical" evidence="12">
    <location>
        <begin position="133"/>
        <end position="153"/>
    </location>
</feature>
<reference evidence="14 15" key="1">
    <citation type="submission" date="2023-07" db="EMBL/GenBank/DDBJ databases">
        <title>Genomic Encyclopedia of Type Strains, Phase IV (KMG-IV): sequencing the most valuable type-strain genomes for metagenomic binning, comparative biology and taxonomic classification.</title>
        <authorList>
            <person name="Goeker M."/>
        </authorList>
    </citation>
    <scope>NUCLEOTIDE SEQUENCE [LARGE SCALE GENOMIC DNA]</scope>
    <source>
        <strain evidence="14 15">DSM 18695</strain>
    </source>
</reference>
<feature type="transmembrane region" description="Helical" evidence="12">
    <location>
        <begin position="6"/>
        <end position="24"/>
    </location>
</feature>
<keyword evidence="8" id="KW-0915">Sodium</keyword>
<evidence type="ECO:0000313" key="14">
    <source>
        <dbReference type="EMBL" id="MDQ0462442.1"/>
    </source>
</evidence>
<dbReference type="PANTHER" id="PTHR10110">
    <property type="entry name" value="SODIUM/HYDROGEN EXCHANGER"/>
    <property type="match status" value="1"/>
</dbReference>
<keyword evidence="7 12" id="KW-1133">Transmembrane helix</keyword>
<organism evidence="14 15">
    <name type="scientific">Caulobacter ginsengisoli</name>
    <dbReference type="NCBI Taxonomy" id="400775"/>
    <lineage>
        <taxon>Bacteria</taxon>
        <taxon>Pseudomonadati</taxon>
        <taxon>Pseudomonadota</taxon>
        <taxon>Alphaproteobacteria</taxon>
        <taxon>Caulobacterales</taxon>
        <taxon>Caulobacteraceae</taxon>
        <taxon>Caulobacter</taxon>
    </lineage>
</organism>
<evidence type="ECO:0000256" key="11">
    <source>
        <dbReference type="ARBA" id="ARBA00023201"/>
    </source>
</evidence>
<accession>A0ABU0IKC7</accession>
<dbReference type="Gene3D" id="6.10.140.1330">
    <property type="match status" value="1"/>
</dbReference>
<feature type="transmembrane region" description="Helical" evidence="12">
    <location>
        <begin position="321"/>
        <end position="343"/>
    </location>
</feature>
<keyword evidence="4" id="KW-0050">Antiport</keyword>
<sequence>MTLTPFELAAGLLALAAAASWINAKLLKLPAAAGLLILGLLVAALAQGARLAWPQASDVFATLLDSIDFSKLVLDYMLAFLLFAGALNVDLAALARRGWATAALATLGTAATLILCAAGFWGLTALVGQPIPFAWALVFGALISPTDPIAVLAMTKRTALQPELRAQLEGEALFNDGLAVVLFRLALAVALAQGADAEPPMALIGHGLIEAFGGALLGLAVGAVAVAVIHAVEDWATETLVTIAAAVLTYAVCLNLGLSGPIGVVCAGLIVGSKWAERGMSPASLRYIHPFWHVADEGLNAILFLLVGLEAFRLDLTGPALALLVAAPLLVLAARWLVIALPGLALRLPLKLSNVLAWAGVRGGLSLAMALSLPDGPERAPILAATLGVIVFSILVQSLTMERLALKTGYGLPLDRGEDA</sequence>
<dbReference type="Proteomes" id="UP001228905">
    <property type="component" value="Unassembled WGS sequence"/>
</dbReference>
<evidence type="ECO:0000256" key="6">
    <source>
        <dbReference type="ARBA" id="ARBA00022692"/>
    </source>
</evidence>
<feature type="transmembrane region" description="Helical" evidence="12">
    <location>
        <begin position="31"/>
        <end position="53"/>
    </location>
</feature>
<evidence type="ECO:0000256" key="8">
    <source>
        <dbReference type="ARBA" id="ARBA00023053"/>
    </source>
</evidence>
<protein>
    <submittedName>
        <fullName evidence="14">CPA1 family monovalent cation:H+ antiporter</fullName>
    </submittedName>
</protein>
<feature type="transmembrane region" description="Helical" evidence="12">
    <location>
        <begin position="102"/>
        <end position="127"/>
    </location>
</feature>
<evidence type="ECO:0000256" key="1">
    <source>
        <dbReference type="ARBA" id="ARBA00004651"/>
    </source>
</evidence>
<keyword evidence="3" id="KW-0813">Transport</keyword>
<evidence type="ECO:0000256" key="9">
    <source>
        <dbReference type="ARBA" id="ARBA00023065"/>
    </source>
</evidence>
<feature type="transmembrane region" description="Helical" evidence="12">
    <location>
        <begin position="212"/>
        <end position="232"/>
    </location>
</feature>
<comment type="subcellular location">
    <subcellularLocation>
        <location evidence="1">Cell membrane</location>
        <topology evidence="1">Multi-pass membrane protein</topology>
    </subcellularLocation>
</comment>
<keyword evidence="9" id="KW-0406">Ion transport</keyword>
<feature type="transmembrane region" description="Helical" evidence="12">
    <location>
        <begin position="380"/>
        <end position="400"/>
    </location>
</feature>
<dbReference type="InterPro" id="IPR018422">
    <property type="entry name" value="Cation/H_exchanger_CPA1"/>
</dbReference>
<dbReference type="EMBL" id="JAUSVS010000001">
    <property type="protein sequence ID" value="MDQ0462442.1"/>
    <property type="molecule type" value="Genomic_DNA"/>
</dbReference>
<gene>
    <name evidence="14" type="ORF">QO010_000190</name>
</gene>
<evidence type="ECO:0000256" key="10">
    <source>
        <dbReference type="ARBA" id="ARBA00023136"/>
    </source>
</evidence>
<keyword evidence="15" id="KW-1185">Reference proteome</keyword>
<evidence type="ECO:0000259" key="13">
    <source>
        <dbReference type="Pfam" id="PF00999"/>
    </source>
</evidence>
<feature type="domain" description="Cation/H+ exchanger transmembrane" evidence="13">
    <location>
        <begin position="15"/>
        <end position="405"/>
    </location>
</feature>
<dbReference type="InterPro" id="IPR006153">
    <property type="entry name" value="Cation/H_exchanger_TM"/>
</dbReference>
<evidence type="ECO:0000256" key="5">
    <source>
        <dbReference type="ARBA" id="ARBA00022475"/>
    </source>
</evidence>
<proteinExistence type="inferred from homology"/>
<keyword evidence="11" id="KW-0739">Sodium transport</keyword>
<evidence type="ECO:0000256" key="4">
    <source>
        <dbReference type="ARBA" id="ARBA00022449"/>
    </source>
</evidence>
<dbReference type="Pfam" id="PF00999">
    <property type="entry name" value="Na_H_Exchanger"/>
    <property type="match status" value="1"/>
</dbReference>
<keyword evidence="6 12" id="KW-0812">Transmembrane</keyword>
<feature type="transmembrane region" description="Helical" evidence="12">
    <location>
        <begin position="291"/>
        <end position="309"/>
    </location>
</feature>
<feature type="transmembrane region" description="Helical" evidence="12">
    <location>
        <begin position="73"/>
        <end position="95"/>
    </location>
</feature>
<evidence type="ECO:0000256" key="2">
    <source>
        <dbReference type="ARBA" id="ARBA00007367"/>
    </source>
</evidence>
<feature type="transmembrane region" description="Helical" evidence="12">
    <location>
        <begin position="173"/>
        <end position="192"/>
    </location>
</feature>
<name>A0ABU0IKC7_9CAUL</name>
<evidence type="ECO:0000313" key="15">
    <source>
        <dbReference type="Proteomes" id="UP001228905"/>
    </source>
</evidence>
<comment type="similarity">
    <text evidence="2">Belongs to the monovalent cation:proton antiporter 1 (CPA1) transporter (TC 2.A.36) family.</text>
</comment>
<keyword evidence="10 12" id="KW-0472">Membrane</keyword>